<protein>
    <submittedName>
        <fullName evidence="2">Uncharacterized protein</fullName>
    </submittedName>
</protein>
<evidence type="ECO:0000313" key="3">
    <source>
        <dbReference type="Proteomes" id="UP000738325"/>
    </source>
</evidence>
<comment type="caution">
    <text evidence="2">The sequence shown here is derived from an EMBL/GenBank/DDBJ whole genome shotgun (WGS) entry which is preliminary data.</text>
</comment>
<dbReference type="EMBL" id="JAAAIP010000940">
    <property type="protein sequence ID" value="KAG0311333.1"/>
    <property type="molecule type" value="Genomic_DNA"/>
</dbReference>
<keyword evidence="3" id="KW-1185">Reference proteome</keyword>
<dbReference type="Proteomes" id="UP000738325">
    <property type="component" value="Unassembled WGS sequence"/>
</dbReference>
<sequence>MRLAISASIAALLAFASVSQAQDANCSAIINDYSPGATGAYQKCYTDQIYNAALVAQGGTPNYSDLINSVCSKAACSHSTLLTASSKYGAACNASMDAEASNGNILQLGKNALETFFAEPIREAYCAVDPAAPPAAVGPPAVPITYCLAQSITNPSTRFVTNLAIYLTSGTIRASQDPFFIGNSIDPKDVCSDCSQAAVNATISYLSATVMPRITPFYTPEFVNYWTKFVPAYNTFCKTSFAQTWPAGTLNVTVPNVPTGSPSAPTIVAPTSTGTASPTPKPNGAAGAIKPVAGIATALLMAVAALL</sequence>
<feature type="signal peptide" evidence="1">
    <location>
        <begin position="1"/>
        <end position="21"/>
    </location>
</feature>
<proteinExistence type="predicted"/>
<keyword evidence="1" id="KW-0732">Signal</keyword>
<dbReference type="AlphaFoldDB" id="A0A9P6R3U1"/>
<evidence type="ECO:0000313" key="2">
    <source>
        <dbReference type="EMBL" id="KAG0311333.1"/>
    </source>
</evidence>
<name>A0A9P6R3U1_9FUNG</name>
<evidence type="ECO:0000256" key="1">
    <source>
        <dbReference type="SAM" id="SignalP"/>
    </source>
</evidence>
<dbReference type="OrthoDB" id="2437006at2759"/>
<feature type="chain" id="PRO_5040180322" evidence="1">
    <location>
        <begin position="22"/>
        <end position="307"/>
    </location>
</feature>
<gene>
    <name evidence="2" type="ORF">BGZ99_010259</name>
</gene>
<reference evidence="2" key="1">
    <citation type="journal article" date="2020" name="Fungal Divers.">
        <title>Resolving the Mortierellaceae phylogeny through synthesis of multi-gene phylogenetics and phylogenomics.</title>
        <authorList>
            <person name="Vandepol N."/>
            <person name="Liber J."/>
            <person name="Desiro A."/>
            <person name="Na H."/>
            <person name="Kennedy M."/>
            <person name="Barry K."/>
            <person name="Grigoriev I.V."/>
            <person name="Miller A.N."/>
            <person name="O'Donnell K."/>
            <person name="Stajich J.E."/>
            <person name="Bonito G."/>
        </authorList>
    </citation>
    <scope>NUCLEOTIDE SEQUENCE</scope>
    <source>
        <strain evidence="2">REB-010B</strain>
    </source>
</reference>
<organism evidence="2 3">
    <name type="scientific">Dissophora globulifera</name>
    <dbReference type="NCBI Taxonomy" id="979702"/>
    <lineage>
        <taxon>Eukaryota</taxon>
        <taxon>Fungi</taxon>
        <taxon>Fungi incertae sedis</taxon>
        <taxon>Mucoromycota</taxon>
        <taxon>Mortierellomycotina</taxon>
        <taxon>Mortierellomycetes</taxon>
        <taxon>Mortierellales</taxon>
        <taxon>Mortierellaceae</taxon>
        <taxon>Dissophora</taxon>
    </lineage>
</organism>
<accession>A0A9P6R3U1</accession>